<evidence type="ECO:0000313" key="3">
    <source>
        <dbReference type="Proteomes" id="UP000887013"/>
    </source>
</evidence>
<accession>A0A8X6P0D1</accession>
<evidence type="ECO:0000313" key="2">
    <source>
        <dbReference type="EMBL" id="GFT44550.1"/>
    </source>
</evidence>
<protein>
    <submittedName>
        <fullName evidence="2">Uncharacterized protein</fullName>
    </submittedName>
</protein>
<comment type="caution">
    <text evidence="2">The sequence shown here is derived from an EMBL/GenBank/DDBJ whole genome shotgun (WGS) entry which is preliminary data.</text>
</comment>
<evidence type="ECO:0000256" key="1">
    <source>
        <dbReference type="SAM" id="MobiDB-lite"/>
    </source>
</evidence>
<dbReference type="EMBL" id="BMAW01064315">
    <property type="protein sequence ID" value="GFT44550.1"/>
    <property type="molecule type" value="Genomic_DNA"/>
</dbReference>
<keyword evidence="3" id="KW-1185">Reference proteome</keyword>
<dbReference type="AlphaFoldDB" id="A0A8X6P0D1"/>
<reference evidence="2" key="1">
    <citation type="submission" date="2020-08" db="EMBL/GenBank/DDBJ databases">
        <title>Multicomponent nature underlies the extraordinary mechanical properties of spider dragline silk.</title>
        <authorList>
            <person name="Kono N."/>
            <person name="Nakamura H."/>
            <person name="Mori M."/>
            <person name="Yoshida Y."/>
            <person name="Ohtoshi R."/>
            <person name="Malay A.D."/>
            <person name="Moran D.A.P."/>
            <person name="Tomita M."/>
            <person name="Numata K."/>
            <person name="Arakawa K."/>
        </authorList>
    </citation>
    <scope>NUCLEOTIDE SEQUENCE</scope>
</reference>
<organism evidence="2 3">
    <name type="scientific">Nephila pilipes</name>
    <name type="common">Giant wood spider</name>
    <name type="synonym">Nephila maculata</name>
    <dbReference type="NCBI Taxonomy" id="299642"/>
    <lineage>
        <taxon>Eukaryota</taxon>
        <taxon>Metazoa</taxon>
        <taxon>Ecdysozoa</taxon>
        <taxon>Arthropoda</taxon>
        <taxon>Chelicerata</taxon>
        <taxon>Arachnida</taxon>
        <taxon>Araneae</taxon>
        <taxon>Araneomorphae</taxon>
        <taxon>Entelegynae</taxon>
        <taxon>Araneoidea</taxon>
        <taxon>Nephilidae</taxon>
        <taxon>Nephila</taxon>
    </lineage>
</organism>
<proteinExistence type="predicted"/>
<sequence length="118" mass="12829">MVIRKFPVPEHRIFPDEVTKNKTLDVLNSGRSTKQISSVPSAGLETSAKFGGHLERLLIVVNPISSKKTSNVNLRTSSSSWESSRVRSGRSPDNPGKVDIGSGFIPQLGYPDGSKVYC</sequence>
<dbReference type="Proteomes" id="UP000887013">
    <property type="component" value="Unassembled WGS sequence"/>
</dbReference>
<name>A0A8X6P0D1_NEPPI</name>
<gene>
    <name evidence="2" type="ORF">NPIL_20391</name>
</gene>
<feature type="region of interest" description="Disordered" evidence="1">
    <location>
        <begin position="70"/>
        <end position="105"/>
    </location>
</feature>